<reference evidence="1 2" key="2">
    <citation type="journal article" date="2012" name="Eukaryot. Cell">
        <title>Genome update of Botrytis cinerea strains B05.10 and T4.</title>
        <authorList>
            <person name="Staats M."/>
            <person name="van Kan J.A."/>
        </authorList>
    </citation>
    <scope>NUCLEOTIDE SEQUENCE [LARGE SCALE GENOMIC DNA]</scope>
    <source>
        <strain evidence="1 2">B05.10</strain>
    </source>
</reference>
<dbReference type="Proteomes" id="UP000001798">
    <property type="component" value="Chromosome 4"/>
</dbReference>
<dbReference type="OrthoDB" id="4062651at2759"/>
<evidence type="ECO:0008006" key="3">
    <source>
        <dbReference type="Google" id="ProtNLM"/>
    </source>
</evidence>
<dbReference type="RefSeq" id="XP_024548213.1">
    <property type="nucleotide sequence ID" value="XM_024692438.1"/>
</dbReference>
<reference evidence="1" key="4">
    <citation type="submission" date="2017-12" db="EMBL/GenBank/DDBJ databases">
        <authorList>
            <person name="van Kan J."/>
        </authorList>
    </citation>
    <scope>NUCLEOTIDE SEQUENCE</scope>
    <source>
        <strain evidence="1">B05.10</strain>
    </source>
</reference>
<gene>
    <name evidence="1" type="ORF">BCIN_04g02170</name>
</gene>
<accession>A0A384JEH8</accession>
<dbReference type="EMBL" id="CP009808">
    <property type="protein sequence ID" value="ATZ49014.1"/>
    <property type="molecule type" value="Genomic_DNA"/>
</dbReference>
<reference evidence="1 2" key="3">
    <citation type="journal article" date="2017" name="Mol. Plant Pathol.">
        <title>A gapless genome sequence of the fungus Botrytis cinerea.</title>
        <authorList>
            <person name="Van Kan J.A."/>
            <person name="Stassen J.H."/>
            <person name="Mosbach A."/>
            <person name="Van Der Lee T.A."/>
            <person name="Faino L."/>
            <person name="Farmer A.D."/>
            <person name="Papasotiriou D.G."/>
            <person name="Zhou S."/>
            <person name="Seidl M.F."/>
            <person name="Cottam E."/>
            <person name="Edel D."/>
            <person name="Hahn M."/>
            <person name="Schwartz D.C."/>
            <person name="Dietrich R.A."/>
            <person name="Widdison S."/>
            <person name="Scalliet G."/>
        </authorList>
    </citation>
    <scope>NUCLEOTIDE SEQUENCE [LARGE SCALE GENOMIC DNA]</scope>
    <source>
        <strain evidence="1 2">B05.10</strain>
    </source>
</reference>
<evidence type="ECO:0000313" key="2">
    <source>
        <dbReference type="Proteomes" id="UP000001798"/>
    </source>
</evidence>
<dbReference type="Gene3D" id="1.10.510.10">
    <property type="entry name" value="Transferase(Phosphotransferase) domain 1"/>
    <property type="match status" value="1"/>
</dbReference>
<dbReference type="AlphaFoldDB" id="A0A384JEH8"/>
<protein>
    <recommendedName>
        <fullName evidence="3">Protein kinase domain-containing protein</fullName>
    </recommendedName>
</protein>
<evidence type="ECO:0000313" key="1">
    <source>
        <dbReference type="EMBL" id="ATZ49013.1"/>
    </source>
</evidence>
<dbReference type="VEuPathDB" id="FungiDB:Bcin04g02170"/>
<dbReference type="KEGG" id="bfu:BCIN_04g02170"/>
<organism evidence="1 2">
    <name type="scientific">Botryotinia fuckeliana (strain B05.10)</name>
    <name type="common">Noble rot fungus</name>
    <name type="synonym">Botrytis cinerea</name>
    <dbReference type="NCBI Taxonomy" id="332648"/>
    <lineage>
        <taxon>Eukaryota</taxon>
        <taxon>Fungi</taxon>
        <taxon>Dikarya</taxon>
        <taxon>Ascomycota</taxon>
        <taxon>Pezizomycotina</taxon>
        <taxon>Leotiomycetes</taxon>
        <taxon>Helotiales</taxon>
        <taxon>Sclerotiniaceae</taxon>
        <taxon>Botrytis</taxon>
    </lineage>
</organism>
<name>A0A384JEH8_BOTFB</name>
<keyword evidence="2" id="KW-1185">Reference proteome</keyword>
<dbReference type="SUPFAM" id="SSF56112">
    <property type="entry name" value="Protein kinase-like (PK-like)"/>
    <property type="match status" value="1"/>
</dbReference>
<dbReference type="RefSeq" id="XP_024548214.1">
    <property type="nucleotide sequence ID" value="XM_024692439.1"/>
</dbReference>
<sequence length="120" mass="14148">MGIVAIYIMDKQMISYDGLKSEDFVDGEAWNQIIMRHISFFWIQDDYLEFLDHIGEDNPFFDRVIDMVNEFKGPMTPVRKWSYLDANFRDLVVNMARLDPSNRLSAREALEHLFFGSDNT</sequence>
<dbReference type="GeneID" id="5437900"/>
<proteinExistence type="predicted"/>
<dbReference type="EMBL" id="CP009808">
    <property type="protein sequence ID" value="ATZ49013.1"/>
    <property type="molecule type" value="Genomic_DNA"/>
</dbReference>
<reference evidence="1 2" key="1">
    <citation type="journal article" date="2011" name="PLoS Genet.">
        <title>Genomic analysis of the necrotrophic fungal pathogens Sclerotinia sclerotiorum and Botrytis cinerea.</title>
        <authorList>
            <person name="Amselem J."/>
            <person name="Cuomo C.A."/>
            <person name="van Kan J.A."/>
            <person name="Viaud M."/>
            <person name="Benito E.P."/>
            <person name="Couloux A."/>
            <person name="Coutinho P.M."/>
            <person name="de Vries R.P."/>
            <person name="Dyer P.S."/>
            <person name="Fillinger S."/>
            <person name="Fournier E."/>
            <person name="Gout L."/>
            <person name="Hahn M."/>
            <person name="Kohn L."/>
            <person name="Lapalu N."/>
            <person name="Plummer K.M."/>
            <person name="Pradier J.M."/>
            <person name="Quevillon E."/>
            <person name="Sharon A."/>
            <person name="Simon A."/>
            <person name="ten Have A."/>
            <person name="Tudzynski B."/>
            <person name="Tudzynski P."/>
            <person name="Wincker P."/>
            <person name="Andrew M."/>
            <person name="Anthouard V."/>
            <person name="Beever R.E."/>
            <person name="Beffa R."/>
            <person name="Benoit I."/>
            <person name="Bouzid O."/>
            <person name="Brault B."/>
            <person name="Chen Z."/>
            <person name="Choquer M."/>
            <person name="Collemare J."/>
            <person name="Cotton P."/>
            <person name="Danchin E.G."/>
            <person name="Da Silva C."/>
            <person name="Gautier A."/>
            <person name="Giraud C."/>
            <person name="Giraud T."/>
            <person name="Gonzalez C."/>
            <person name="Grossetete S."/>
            <person name="Guldener U."/>
            <person name="Henrissat B."/>
            <person name="Howlett B.J."/>
            <person name="Kodira C."/>
            <person name="Kretschmer M."/>
            <person name="Lappartient A."/>
            <person name="Leroch M."/>
            <person name="Levis C."/>
            <person name="Mauceli E."/>
            <person name="Neuveglise C."/>
            <person name="Oeser B."/>
            <person name="Pearson M."/>
            <person name="Poulain J."/>
            <person name="Poussereau N."/>
            <person name="Quesneville H."/>
            <person name="Rascle C."/>
            <person name="Schumacher J."/>
            <person name="Segurens B."/>
            <person name="Sexton A."/>
            <person name="Silva E."/>
            <person name="Sirven C."/>
            <person name="Soanes D.M."/>
            <person name="Talbot N.J."/>
            <person name="Templeton M."/>
            <person name="Yandava C."/>
            <person name="Yarden O."/>
            <person name="Zeng Q."/>
            <person name="Rollins J.A."/>
            <person name="Lebrun M.H."/>
            <person name="Dickman M."/>
        </authorList>
    </citation>
    <scope>NUCLEOTIDE SEQUENCE [LARGE SCALE GENOMIC DNA]</scope>
    <source>
        <strain evidence="1 2">B05.10</strain>
    </source>
</reference>
<dbReference type="InterPro" id="IPR011009">
    <property type="entry name" value="Kinase-like_dom_sf"/>
</dbReference>